<dbReference type="AlphaFoldDB" id="A0A9N9G7Z2"/>
<organism evidence="1 2">
    <name type="scientific">Dentiscutata erythropus</name>
    <dbReference type="NCBI Taxonomy" id="1348616"/>
    <lineage>
        <taxon>Eukaryota</taxon>
        <taxon>Fungi</taxon>
        <taxon>Fungi incertae sedis</taxon>
        <taxon>Mucoromycota</taxon>
        <taxon>Glomeromycotina</taxon>
        <taxon>Glomeromycetes</taxon>
        <taxon>Diversisporales</taxon>
        <taxon>Gigasporaceae</taxon>
        <taxon>Dentiscutata</taxon>
    </lineage>
</organism>
<reference evidence="1" key="1">
    <citation type="submission" date="2021-06" db="EMBL/GenBank/DDBJ databases">
        <authorList>
            <person name="Kallberg Y."/>
            <person name="Tangrot J."/>
            <person name="Rosling A."/>
        </authorList>
    </citation>
    <scope>NUCLEOTIDE SEQUENCE</scope>
    <source>
        <strain evidence="1">MA453B</strain>
    </source>
</reference>
<evidence type="ECO:0000313" key="2">
    <source>
        <dbReference type="Proteomes" id="UP000789405"/>
    </source>
</evidence>
<keyword evidence="2" id="KW-1185">Reference proteome</keyword>
<evidence type="ECO:0000313" key="1">
    <source>
        <dbReference type="EMBL" id="CAG8583706.1"/>
    </source>
</evidence>
<sequence length="61" mass="7019">MFARFRFLTGLNAIYLSKCINFSNCLLEFPSTIIERLLSSLEISIACQHFPALELIFPHPM</sequence>
<dbReference type="Proteomes" id="UP000789405">
    <property type="component" value="Unassembled WGS sequence"/>
</dbReference>
<dbReference type="EMBL" id="CAJVPY010003169">
    <property type="protein sequence ID" value="CAG8583706.1"/>
    <property type="molecule type" value="Genomic_DNA"/>
</dbReference>
<name>A0A9N9G7Z2_9GLOM</name>
<protein>
    <submittedName>
        <fullName evidence="1">318_t:CDS:1</fullName>
    </submittedName>
</protein>
<accession>A0A9N9G7Z2</accession>
<comment type="caution">
    <text evidence="1">The sequence shown here is derived from an EMBL/GenBank/DDBJ whole genome shotgun (WGS) entry which is preliminary data.</text>
</comment>
<proteinExistence type="predicted"/>
<gene>
    <name evidence="1" type="ORF">DERYTH_LOCUS6818</name>
</gene>